<reference evidence="1" key="2">
    <citation type="submission" date="2022-01" db="EMBL/GenBank/DDBJ databases">
        <title>Novel bile acid biosynthetic pathways are enriched in the microbiome of centenarians.</title>
        <authorList>
            <person name="Sato Y."/>
            <person name="Atarashi K."/>
            <person name="Plichta R.D."/>
            <person name="Arai Y."/>
            <person name="Sasajima S."/>
            <person name="Kearney M.S."/>
            <person name="Suda W."/>
            <person name="Takeshita K."/>
            <person name="Sasaki T."/>
            <person name="Okamoto S."/>
            <person name="Skelly N.A."/>
            <person name="Okamura Y."/>
            <person name="Vlamakis H."/>
            <person name="Li Y."/>
            <person name="Tanoue T."/>
            <person name="Takei H."/>
            <person name="Nittono H."/>
            <person name="Narushima S."/>
            <person name="Irie J."/>
            <person name="Itoh H."/>
            <person name="Moriya K."/>
            <person name="Sugiura Y."/>
            <person name="Suematsu M."/>
            <person name="Moritoki N."/>
            <person name="Shibata S."/>
            <person name="Littman R.D."/>
            <person name="Fischbach A.M."/>
            <person name="Uwamino Y."/>
            <person name="Inoue T."/>
            <person name="Honda A."/>
            <person name="Hattori M."/>
            <person name="Murai T."/>
            <person name="Xavier J.R."/>
            <person name="Hirose N."/>
            <person name="Honda K."/>
        </authorList>
    </citation>
    <scope>NUCLEOTIDE SEQUENCE</scope>
    <source>
        <strain evidence="1">CE91-St55</strain>
    </source>
</reference>
<proteinExistence type="predicted"/>
<accession>A0A174SZU5</accession>
<name>A0A174SZU5_9FIRM</name>
<dbReference type="EMBL" id="WNME01000002">
    <property type="protein sequence ID" value="MUB62024.1"/>
    <property type="molecule type" value="Genomic_DNA"/>
</dbReference>
<protein>
    <submittedName>
        <fullName evidence="2">Uncharacterized protein</fullName>
    </submittedName>
</protein>
<dbReference type="RefSeq" id="WP_055650289.1">
    <property type="nucleotide sequence ID" value="NZ_BQNJ01000002.1"/>
</dbReference>
<evidence type="ECO:0000313" key="1">
    <source>
        <dbReference type="EMBL" id="GKH02787.1"/>
    </source>
</evidence>
<dbReference type="OrthoDB" id="2553962at2"/>
<dbReference type="AlphaFoldDB" id="A0A174SZU5"/>
<evidence type="ECO:0000313" key="2">
    <source>
        <dbReference type="EMBL" id="MUB62024.1"/>
    </source>
</evidence>
<dbReference type="Proteomes" id="UP000434223">
    <property type="component" value="Unassembled WGS sequence"/>
</dbReference>
<dbReference type="EMBL" id="BQNJ01000002">
    <property type="protein sequence ID" value="GKH02787.1"/>
    <property type="molecule type" value="Genomic_DNA"/>
</dbReference>
<comment type="caution">
    <text evidence="2">The sequence shown here is derived from an EMBL/GenBank/DDBJ whole genome shotgun (WGS) entry which is preliminary data.</text>
</comment>
<sequence length="299" mass="34080">MKEYTLSQQYALIGLDGQDSIHATAAKNAVCRCIAAAKLLERLVLTEDPGSEAVKEELEAGFKEIRSIGKKEARALETEVAETLKAEGVLDEVPDIMACDINYNSMNMELKVYRSDEVEYQRTAEGVRAEMLEGGAVTLECACLVWLFRESGCIHEIFSVNEQEELAARMIELAEQEPVIRVIWDLEIYRWTEKLSQQLLGAKKNLFKNPYMEGVNLLFPFLDRRQAIFIDFVIFGTDVAGRRMAILNYLTEKGHYVEEVKNGSETLLKVDNYYYRVFPMTKVYYKVPVQGANLVPVYK</sequence>
<organism evidence="2 3">
    <name type="scientific">Hungatella hathewayi</name>
    <dbReference type="NCBI Taxonomy" id="154046"/>
    <lineage>
        <taxon>Bacteria</taxon>
        <taxon>Bacillati</taxon>
        <taxon>Bacillota</taxon>
        <taxon>Clostridia</taxon>
        <taxon>Lachnospirales</taxon>
        <taxon>Lachnospiraceae</taxon>
        <taxon>Hungatella</taxon>
    </lineage>
</organism>
<reference evidence="2 3" key="1">
    <citation type="submission" date="2019-09" db="EMBL/GenBank/DDBJ databases">
        <title>Draft genome sequencing of Hungatella hathewayi 123Y-2.</title>
        <authorList>
            <person name="Lv Q."/>
            <person name="Li S."/>
        </authorList>
    </citation>
    <scope>NUCLEOTIDE SEQUENCE [LARGE SCALE GENOMIC DNA]</scope>
    <source>
        <strain evidence="2 3">123Y-2</strain>
    </source>
</reference>
<gene>
    <name evidence="1" type="ORF">CE91St55_47680</name>
    <name evidence="2" type="ORF">GNE07_02905</name>
</gene>
<dbReference type="Proteomes" id="UP001055091">
    <property type="component" value="Unassembled WGS sequence"/>
</dbReference>
<evidence type="ECO:0000313" key="3">
    <source>
        <dbReference type="Proteomes" id="UP000434223"/>
    </source>
</evidence>